<dbReference type="Gene3D" id="3.80.10.10">
    <property type="entry name" value="Ribonuclease Inhibitor"/>
    <property type="match status" value="1"/>
</dbReference>
<reference evidence="4 5" key="2">
    <citation type="submission" date="2024-10" db="EMBL/GenBank/DDBJ databases">
        <authorList>
            <person name="Ryan C."/>
        </authorList>
    </citation>
    <scope>NUCLEOTIDE SEQUENCE [LARGE SCALE GENOMIC DNA]</scope>
</reference>
<evidence type="ECO:0000256" key="1">
    <source>
        <dbReference type="SAM" id="MobiDB-lite"/>
    </source>
</evidence>
<dbReference type="Proteomes" id="UP001497457">
    <property type="component" value="Chromosome 35b"/>
</dbReference>
<protein>
    <recommendedName>
        <fullName evidence="6">F-box domain-containing protein</fullName>
    </recommendedName>
</protein>
<evidence type="ECO:0000313" key="4">
    <source>
        <dbReference type="EMBL" id="CAL5047147.1"/>
    </source>
</evidence>
<dbReference type="InterPro" id="IPR055411">
    <property type="entry name" value="LRR_FXL15/At3g58940/PEG3-like"/>
</dbReference>
<dbReference type="PANTHER" id="PTHR32141">
    <property type="match status" value="1"/>
</dbReference>
<evidence type="ECO:0008006" key="6">
    <source>
        <dbReference type="Google" id="ProtNLM"/>
    </source>
</evidence>
<accession>A0ABC9DWL1</accession>
<feature type="region of interest" description="Disordered" evidence="1">
    <location>
        <begin position="1"/>
        <end position="51"/>
    </location>
</feature>
<dbReference type="InterPro" id="IPR036047">
    <property type="entry name" value="F-box-like_dom_sf"/>
</dbReference>
<dbReference type="InterPro" id="IPR055302">
    <property type="entry name" value="F-box_dom-containing"/>
</dbReference>
<sequence length="335" mass="36548">METEASAPIAKKRRTKEAPDEKQGRRRKRRQAPPPRPKPTSRKSKGNESVDHISSLPDAILGEIISLLSTKDGARTRILASRWRNLWLSAPLNLDLSSLPADKKVQVSVISKILASHPGPARRFFVRHQAAKADAWLQSAALNNLQELELHLLPASPLPSSLYAKRRPPPLLPAYAFRFSATLQAVTISYCHIMDGMVEKILDGTVEKIHFPQLRQLGLDGVIISDGSLHSIIAGSPRLEHLLFRGCDGLVCPRINSPSLRGICVTGGKLIIEDAPSLETLIDLTGGGWLDVLVISAPRLETLGCLSDGCSDSKLVFGTTKIQESGVFYIASKVM</sequence>
<proteinExistence type="predicted"/>
<organism evidence="4 5">
    <name type="scientific">Urochloa decumbens</name>
    <dbReference type="NCBI Taxonomy" id="240449"/>
    <lineage>
        <taxon>Eukaryota</taxon>
        <taxon>Viridiplantae</taxon>
        <taxon>Streptophyta</taxon>
        <taxon>Embryophyta</taxon>
        <taxon>Tracheophyta</taxon>
        <taxon>Spermatophyta</taxon>
        <taxon>Magnoliopsida</taxon>
        <taxon>Liliopsida</taxon>
        <taxon>Poales</taxon>
        <taxon>Poaceae</taxon>
        <taxon>PACMAD clade</taxon>
        <taxon>Panicoideae</taxon>
        <taxon>Panicodae</taxon>
        <taxon>Paniceae</taxon>
        <taxon>Melinidinae</taxon>
        <taxon>Urochloa</taxon>
    </lineage>
</organism>
<dbReference type="CDD" id="cd22160">
    <property type="entry name" value="F-box_AtFBL13-like"/>
    <property type="match status" value="1"/>
</dbReference>
<dbReference type="Pfam" id="PF00646">
    <property type="entry name" value="F-box"/>
    <property type="match status" value="1"/>
</dbReference>
<dbReference type="SUPFAM" id="SSF81383">
    <property type="entry name" value="F-box domain"/>
    <property type="match status" value="1"/>
</dbReference>
<keyword evidence="5" id="KW-1185">Reference proteome</keyword>
<dbReference type="InterPro" id="IPR053781">
    <property type="entry name" value="F-box_AtFBL13-like"/>
</dbReference>
<dbReference type="Pfam" id="PF24758">
    <property type="entry name" value="LRR_At5g56370"/>
    <property type="match status" value="1"/>
</dbReference>
<dbReference type="AlphaFoldDB" id="A0ABC9DWL1"/>
<reference evidence="5" key="1">
    <citation type="submission" date="2024-06" db="EMBL/GenBank/DDBJ databases">
        <authorList>
            <person name="Ryan C."/>
        </authorList>
    </citation>
    <scope>NUCLEOTIDE SEQUENCE [LARGE SCALE GENOMIC DNA]</scope>
</reference>
<dbReference type="InterPro" id="IPR001810">
    <property type="entry name" value="F-box_dom"/>
</dbReference>
<dbReference type="SUPFAM" id="SSF52047">
    <property type="entry name" value="RNI-like"/>
    <property type="match status" value="1"/>
</dbReference>
<dbReference type="PANTHER" id="PTHR32141:SF179">
    <property type="entry name" value="F-BOX DOMAIN-CONTAINING PROTEIN"/>
    <property type="match status" value="1"/>
</dbReference>
<feature type="domain" description="F-box" evidence="2">
    <location>
        <begin position="53"/>
        <end position="92"/>
    </location>
</feature>
<evidence type="ECO:0000259" key="2">
    <source>
        <dbReference type="Pfam" id="PF00646"/>
    </source>
</evidence>
<gene>
    <name evidence="4" type="ORF">URODEC1_LOCUS89766</name>
</gene>
<dbReference type="EMBL" id="OZ075145">
    <property type="protein sequence ID" value="CAL5047147.1"/>
    <property type="molecule type" value="Genomic_DNA"/>
</dbReference>
<evidence type="ECO:0000313" key="5">
    <source>
        <dbReference type="Proteomes" id="UP001497457"/>
    </source>
</evidence>
<name>A0ABC9DWL1_9POAL</name>
<feature type="domain" description="F-box/LRR-repeat protein 15/At3g58940/PEG3-like LRR" evidence="3">
    <location>
        <begin position="134"/>
        <end position="326"/>
    </location>
</feature>
<evidence type="ECO:0000259" key="3">
    <source>
        <dbReference type="Pfam" id="PF24758"/>
    </source>
</evidence>
<dbReference type="InterPro" id="IPR032675">
    <property type="entry name" value="LRR_dom_sf"/>
</dbReference>